<dbReference type="NCBIfam" id="TIGR01432">
    <property type="entry name" value="QOXA"/>
    <property type="match status" value="1"/>
</dbReference>
<gene>
    <name evidence="23" type="primary">qoxA_1</name>
    <name evidence="23" type="ORF">JIR001_10820</name>
</gene>
<evidence type="ECO:0000256" key="19">
    <source>
        <dbReference type="SAM" id="MobiDB-lite"/>
    </source>
</evidence>
<dbReference type="GO" id="GO:0005507">
    <property type="term" value="F:copper ion binding"/>
    <property type="evidence" value="ECO:0007669"/>
    <property type="project" value="InterPro"/>
</dbReference>
<evidence type="ECO:0000256" key="11">
    <source>
        <dbReference type="ARBA" id="ARBA00022982"/>
    </source>
</evidence>
<evidence type="ECO:0000256" key="16">
    <source>
        <dbReference type="ARBA" id="ARBA00024688"/>
    </source>
</evidence>
<dbReference type="RefSeq" id="WP_212774555.1">
    <property type="nucleotide sequence ID" value="NZ_AP024601.1"/>
</dbReference>
<feature type="transmembrane region" description="Helical" evidence="20">
    <location>
        <begin position="47"/>
        <end position="71"/>
    </location>
</feature>
<dbReference type="GO" id="GO:0004129">
    <property type="term" value="F:cytochrome-c oxidase activity"/>
    <property type="evidence" value="ECO:0007669"/>
    <property type="project" value="UniProtKB-UniRule"/>
</dbReference>
<dbReference type="GO" id="GO:0016682">
    <property type="term" value="F:oxidoreductase activity, acting on diphenols and related substances as donors, oxygen as acceptor"/>
    <property type="evidence" value="ECO:0007669"/>
    <property type="project" value="InterPro"/>
</dbReference>
<dbReference type="InterPro" id="IPR006333">
    <property type="entry name" value="Cyt_o_ubiquinol_oxidase_su2"/>
</dbReference>
<dbReference type="PROSITE" id="PS50857">
    <property type="entry name" value="COX2_CUA"/>
    <property type="match status" value="1"/>
</dbReference>
<evidence type="ECO:0000256" key="8">
    <source>
        <dbReference type="ARBA" id="ARBA00022692"/>
    </source>
</evidence>
<keyword evidence="7 17" id="KW-0679">Respiratory chain</keyword>
<keyword evidence="13 17" id="KW-0560">Oxidoreductase</keyword>
<organism evidence="23 24">
    <name type="scientific">Polycladomyces abyssicola</name>
    <dbReference type="NCBI Taxonomy" id="1125966"/>
    <lineage>
        <taxon>Bacteria</taxon>
        <taxon>Bacillati</taxon>
        <taxon>Bacillota</taxon>
        <taxon>Bacilli</taxon>
        <taxon>Bacillales</taxon>
        <taxon>Thermoactinomycetaceae</taxon>
        <taxon>Polycladomyces</taxon>
    </lineage>
</organism>
<dbReference type="InterPro" id="IPR045187">
    <property type="entry name" value="CcO_II"/>
</dbReference>
<evidence type="ECO:0000256" key="1">
    <source>
        <dbReference type="ARBA" id="ARBA00000725"/>
    </source>
</evidence>
<feature type="transmembrane region" description="Helical" evidence="20">
    <location>
        <begin position="92"/>
        <end position="113"/>
    </location>
</feature>
<dbReference type="EC" id="1.10.3.-" evidence="17"/>
<keyword evidence="5 17" id="KW-0813">Transport</keyword>
<dbReference type="GO" id="GO:0042773">
    <property type="term" value="P:ATP synthesis coupled electron transport"/>
    <property type="evidence" value="ECO:0007669"/>
    <property type="project" value="TreeGrafter"/>
</dbReference>
<reference evidence="23" key="1">
    <citation type="journal article" date="2013" name="Int. J. Syst. Evol. Microbiol.">
        <title>Polycladomyces abyssicola gen. nov., sp. nov., a thermophilic filamentous bacterium isolated from hemipelagic sediment.</title>
        <authorList>
            <person name="Tsubouchi T."/>
            <person name="Shimane Y."/>
            <person name="Mori K."/>
            <person name="Usui K."/>
            <person name="Hiraki T."/>
            <person name="Tame A."/>
            <person name="Uematsu K."/>
            <person name="Maruyama T."/>
            <person name="Hatada Y."/>
        </authorList>
    </citation>
    <scope>NUCLEOTIDE SEQUENCE</scope>
    <source>
        <strain evidence="23">JIR-001</strain>
    </source>
</reference>
<evidence type="ECO:0000256" key="3">
    <source>
        <dbReference type="ARBA" id="ARBA00007866"/>
    </source>
</evidence>
<feature type="domain" description="Cytochrome oxidase subunit II transmembrane region profile" evidence="22">
    <location>
        <begin position="25"/>
        <end position="123"/>
    </location>
</feature>
<dbReference type="Gene3D" id="1.10.287.90">
    <property type="match status" value="1"/>
</dbReference>
<keyword evidence="12 20" id="KW-1133">Transmembrane helix</keyword>
<evidence type="ECO:0000256" key="17">
    <source>
        <dbReference type="PIRNR" id="PIRNR000292"/>
    </source>
</evidence>
<dbReference type="PANTHER" id="PTHR22888">
    <property type="entry name" value="CYTOCHROME C OXIDASE, SUBUNIT II"/>
    <property type="match status" value="1"/>
</dbReference>
<proteinExistence type="inferred from homology"/>
<dbReference type="GO" id="GO:0005886">
    <property type="term" value="C:plasma membrane"/>
    <property type="evidence" value="ECO:0007669"/>
    <property type="project" value="UniProtKB-SubCell"/>
</dbReference>
<dbReference type="PROSITE" id="PS50999">
    <property type="entry name" value="COX2_TM"/>
    <property type="match status" value="1"/>
</dbReference>
<dbReference type="InterPro" id="IPR008972">
    <property type="entry name" value="Cupredoxin"/>
</dbReference>
<dbReference type="AlphaFoldDB" id="A0A8D5ZKA2"/>
<dbReference type="InterPro" id="IPR034227">
    <property type="entry name" value="CuRO_UO_II"/>
</dbReference>
<dbReference type="Proteomes" id="UP000677436">
    <property type="component" value="Chromosome"/>
</dbReference>
<dbReference type="CDD" id="cd04212">
    <property type="entry name" value="CuRO_UO_II"/>
    <property type="match status" value="1"/>
</dbReference>
<comment type="function">
    <text evidence="17">Catalyzes quinol oxidation with the concomitant reduction of oxygen to water. Subunit II transfers the electrons from a quinol to the binuclear center of the catalytic subunit I.</text>
</comment>
<dbReference type="Gene3D" id="2.60.40.420">
    <property type="entry name" value="Cupredoxins - blue copper proteins"/>
    <property type="match status" value="1"/>
</dbReference>
<evidence type="ECO:0000256" key="6">
    <source>
        <dbReference type="ARBA" id="ARBA00022475"/>
    </source>
</evidence>
<keyword evidence="9" id="KW-0479">Metal-binding</keyword>
<evidence type="ECO:0000256" key="5">
    <source>
        <dbReference type="ARBA" id="ARBA00022448"/>
    </source>
</evidence>
<feature type="region of interest" description="Disordered" evidence="19">
    <location>
        <begin position="286"/>
        <end position="307"/>
    </location>
</feature>
<name>A0A8D5ZKA2_9BACL</name>
<evidence type="ECO:0000256" key="2">
    <source>
        <dbReference type="ARBA" id="ARBA00004651"/>
    </source>
</evidence>
<dbReference type="Pfam" id="PF00116">
    <property type="entry name" value="COX2"/>
    <property type="match status" value="1"/>
</dbReference>
<dbReference type="GO" id="GO:0009486">
    <property type="term" value="F:cytochrome bo3 ubiquinol oxidase activity"/>
    <property type="evidence" value="ECO:0007669"/>
    <property type="project" value="InterPro"/>
</dbReference>
<keyword evidence="14" id="KW-0186">Copper</keyword>
<evidence type="ECO:0000313" key="23">
    <source>
        <dbReference type="EMBL" id="BCU81299.1"/>
    </source>
</evidence>
<feature type="compositionally biased region" description="Basic and acidic residues" evidence="19">
    <location>
        <begin position="286"/>
        <end position="296"/>
    </location>
</feature>
<dbReference type="InterPro" id="IPR002429">
    <property type="entry name" value="CcO_II-like_C"/>
</dbReference>
<feature type="domain" description="Cytochrome oxidase subunit II copper A binding" evidence="21">
    <location>
        <begin position="127"/>
        <end position="239"/>
    </location>
</feature>
<dbReference type="NCBIfam" id="TIGR02866">
    <property type="entry name" value="CoxB"/>
    <property type="match status" value="1"/>
</dbReference>
<comment type="function">
    <text evidence="16">Subunits I and II form the functional core of the enzyme complex. Electrons originating in cytochrome c are transferred via heme a and Cu(A) to the binuclear center formed by heme a3 and Cu(B).</text>
</comment>
<dbReference type="EMBL" id="AP024601">
    <property type="protein sequence ID" value="BCU81299.1"/>
    <property type="molecule type" value="Genomic_DNA"/>
</dbReference>
<dbReference type="PIRSF" id="PIRSF000292">
    <property type="entry name" value="Ubi_od_II"/>
    <property type="match status" value="1"/>
</dbReference>
<sequence>MEPFRKRLRQWLTLIGLSAVLLLAGCSREQYVVLDPKGPIAKQQYDLIVWSFGLMLIIVLAVFGIFAYVIIKYRAKPENKGYEPPDQEGSKLLETVWTLIPIVVVIALAVPTVKATYGLEKQPSSDKPPITIKVTSADWKWIFRYPKEGIETVNYVTIPADTPVNFEMDAVGPMNSFWVPSLGGQEYTMPGMVMHLWLQADQPGVYQGRSANFSGKYFTHMTFDVIAKSPADYDKWVQQVKKTAPKQTEEQYLQLLERGLAKKMTFSSYPKIADQAGLIGEVKGIRDKMNGPKEPDTGTMHHHHHAH</sequence>
<dbReference type="PANTHER" id="PTHR22888:SF18">
    <property type="entry name" value="CYTOCHROME BO(3) UBIQUINOL OXIDASE SUBUNIT 2"/>
    <property type="match status" value="1"/>
</dbReference>
<dbReference type="KEGG" id="pabs:JIR001_10820"/>
<dbReference type="InterPro" id="IPR014222">
    <property type="entry name" value="Cyt_c_oxidase_su2"/>
</dbReference>
<dbReference type="PROSITE" id="PS51257">
    <property type="entry name" value="PROKAR_LIPOPROTEIN"/>
    <property type="match status" value="1"/>
</dbReference>
<evidence type="ECO:0000256" key="9">
    <source>
        <dbReference type="ARBA" id="ARBA00022723"/>
    </source>
</evidence>
<dbReference type="InterPro" id="IPR036257">
    <property type="entry name" value="Cyt_c_oxidase_su2_TM_sf"/>
</dbReference>
<evidence type="ECO:0000256" key="13">
    <source>
        <dbReference type="ARBA" id="ARBA00023002"/>
    </source>
</evidence>
<dbReference type="InterPro" id="IPR006332">
    <property type="entry name" value="QoxA"/>
</dbReference>
<evidence type="ECO:0000256" key="7">
    <source>
        <dbReference type="ARBA" id="ARBA00022660"/>
    </source>
</evidence>
<protein>
    <recommendedName>
        <fullName evidence="4 17">Quinol oxidase subunit 2</fullName>
        <ecNumber evidence="17">1.10.3.-</ecNumber>
    </recommendedName>
</protein>
<comment type="catalytic activity">
    <reaction evidence="1 17">
        <text>2 a quinol + O2 = 2 a quinone + 2 H2O</text>
        <dbReference type="Rhea" id="RHEA:55376"/>
        <dbReference type="ChEBI" id="CHEBI:15377"/>
        <dbReference type="ChEBI" id="CHEBI:15379"/>
        <dbReference type="ChEBI" id="CHEBI:24646"/>
        <dbReference type="ChEBI" id="CHEBI:132124"/>
    </reaction>
</comment>
<dbReference type="InterPro" id="IPR011759">
    <property type="entry name" value="Cyt_c_oxidase_su2_TM_dom"/>
</dbReference>
<dbReference type="Pfam" id="PF02790">
    <property type="entry name" value="COX2_TM"/>
    <property type="match status" value="1"/>
</dbReference>
<dbReference type="SUPFAM" id="SSF49503">
    <property type="entry name" value="Cupredoxins"/>
    <property type="match status" value="1"/>
</dbReference>
<keyword evidence="10" id="KW-0732">Signal</keyword>
<dbReference type="SUPFAM" id="SSF81464">
    <property type="entry name" value="Cytochrome c oxidase subunit II-like, transmembrane region"/>
    <property type="match status" value="1"/>
</dbReference>
<keyword evidence="11 17" id="KW-0249">Electron transport</keyword>
<reference evidence="23" key="2">
    <citation type="journal article" date="2021" name="Microbiol. Resour. Announc.">
        <title>Complete Genome Sequence of Polycladomyces abyssicola JIR-001T, Isolated from Hemipelagic Sediment in Deep Seawater.</title>
        <authorList>
            <person name="Tsubouchi T."/>
            <person name="Kaneko Y."/>
        </authorList>
    </citation>
    <scope>NUCLEOTIDE SEQUENCE</scope>
    <source>
        <strain evidence="23">JIR-001</strain>
    </source>
</reference>
<comment type="subcellular location">
    <subcellularLocation>
        <location evidence="2 18">Cell membrane</location>
        <topology evidence="2 18">Multi-pass membrane protein</topology>
    </subcellularLocation>
</comment>
<evidence type="ECO:0000259" key="21">
    <source>
        <dbReference type="PROSITE" id="PS50857"/>
    </source>
</evidence>
<evidence type="ECO:0000256" key="14">
    <source>
        <dbReference type="ARBA" id="ARBA00023008"/>
    </source>
</evidence>
<keyword evidence="8 18" id="KW-0812">Transmembrane</keyword>
<evidence type="ECO:0000256" key="20">
    <source>
        <dbReference type="SAM" id="Phobius"/>
    </source>
</evidence>
<accession>A0A8D5ZKA2</accession>
<evidence type="ECO:0000256" key="4">
    <source>
        <dbReference type="ARBA" id="ARBA00016131"/>
    </source>
</evidence>
<evidence type="ECO:0000256" key="15">
    <source>
        <dbReference type="ARBA" id="ARBA00023136"/>
    </source>
</evidence>
<evidence type="ECO:0000256" key="18">
    <source>
        <dbReference type="RuleBase" id="RU000456"/>
    </source>
</evidence>
<evidence type="ECO:0000313" key="24">
    <source>
        <dbReference type="Proteomes" id="UP000677436"/>
    </source>
</evidence>
<evidence type="ECO:0000256" key="12">
    <source>
        <dbReference type="ARBA" id="ARBA00022989"/>
    </source>
</evidence>
<keyword evidence="15 17" id="KW-0472">Membrane</keyword>
<keyword evidence="24" id="KW-1185">Reference proteome</keyword>
<evidence type="ECO:0000259" key="22">
    <source>
        <dbReference type="PROSITE" id="PS50999"/>
    </source>
</evidence>
<keyword evidence="6 17" id="KW-1003">Cell membrane</keyword>
<evidence type="ECO:0000256" key="10">
    <source>
        <dbReference type="ARBA" id="ARBA00022729"/>
    </source>
</evidence>
<comment type="similarity">
    <text evidence="3 17 18">Belongs to the cytochrome c oxidase subunit 2 family.</text>
</comment>